<keyword evidence="6 15" id="KW-0547">Nucleotide-binding</keyword>
<comment type="cofactor">
    <cofactor evidence="14">
        <name>Mg(2+)</name>
        <dbReference type="ChEBI" id="CHEBI:18420"/>
    </cofactor>
    <text evidence="14">Binds 1 Mg(2+) ion per subunit.</text>
</comment>
<sequence>MTYIAALRRKNPLVICLTNDVVKNFTANGLLAIGASPAMSSCIEDLRDLLPYAQALLVNIGTVNPELGAFYKQAVTLANELAVPVVLDPVACSAGAFRREIALDLLVNHKITLLRGNAGEIAALVQAKHELDSKNATESITSVNHKSEKVAEVSSKGVDSAGVAKPGALAEQCAKAFQVLTVVTGPVDGISNGLKTVEVTNGSAMMPLVVGTGCLLGGFLAAFIGSKELQRLEEYDLFSATLWGLTAYSVAAEMAAETCENLYQRVEPGSFQIEFLNALYRMSDEDVKTRKNWHMTFNREQLGVYFICGTQDFKETDNSETAALRCIEMALQAGITMFQLREKGVGSLKGAAKVSFAKKVQELCETYQVPFIMNDDMDLAEELDADGVHIGQDDDPIELVRQRFPNKIIGLSIHSPEEYADSQVELADYIGVGPVYGTQSKGDAKAPIGPEGIQAVRNVDAEIPIVAIGGITVETTATIREHGADGVSIISAITKANDVAKVVKGFKKF</sequence>
<dbReference type="UniPathway" id="UPA00060">
    <property type="reaction ID" value="UER00139"/>
</dbReference>
<evidence type="ECO:0000313" key="17">
    <source>
        <dbReference type="EMBL" id="SUP41027.1"/>
    </source>
</evidence>
<feature type="binding site" evidence="14">
    <location>
        <begin position="339"/>
        <end position="343"/>
    </location>
    <ligand>
        <name>4-amino-2-methyl-5-(diphosphooxymethyl)pyrimidine</name>
        <dbReference type="ChEBI" id="CHEBI:57841"/>
    </ligand>
</feature>
<feature type="binding site" evidence="14">
    <location>
        <begin position="490"/>
        <end position="491"/>
    </location>
    <ligand>
        <name>2-[(2R,5Z)-2-carboxy-4-methylthiazol-5(2H)-ylidene]ethyl phosphate</name>
        <dbReference type="ChEBI" id="CHEBI:62899"/>
    </ligand>
</feature>
<feature type="binding site" evidence="14">
    <location>
        <begin position="438"/>
        <end position="440"/>
    </location>
    <ligand>
        <name>2-[(2R,5Z)-2-carboxy-4-methylthiazol-5(2H)-ylidene]ethyl phosphate</name>
        <dbReference type="ChEBI" id="CHEBI:62899"/>
    </ligand>
</feature>
<keyword evidence="8 15" id="KW-0067">ATP-binding</keyword>
<dbReference type="HAMAP" id="MF_00228">
    <property type="entry name" value="Thz_kinase"/>
    <property type="match status" value="1"/>
</dbReference>
<evidence type="ECO:0000256" key="8">
    <source>
        <dbReference type="ARBA" id="ARBA00022840"/>
    </source>
</evidence>
<feature type="binding site" evidence="14">
    <location>
        <position position="412"/>
    </location>
    <ligand>
        <name>4-amino-2-methyl-5-(diphosphooxymethyl)pyrimidine</name>
        <dbReference type="ChEBI" id="CHEBI:57841"/>
    </ligand>
</feature>
<keyword evidence="5 14" id="KW-0479">Metal-binding</keyword>
<evidence type="ECO:0000256" key="9">
    <source>
        <dbReference type="ARBA" id="ARBA00022842"/>
    </source>
</evidence>
<dbReference type="CDD" id="cd01170">
    <property type="entry name" value="THZ_kinase"/>
    <property type="match status" value="1"/>
</dbReference>
<dbReference type="GO" id="GO:0000287">
    <property type="term" value="F:magnesium ion binding"/>
    <property type="evidence" value="ECO:0007669"/>
    <property type="project" value="UniProtKB-UniRule"/>
</dbReference>
<comment type="catalytic activity">
    <reaction evidence="12 14">
        <text>2-(2-carboxy-4-methylthiazol-5-yl)ethyl phosphate + 4-amino-2-methyl-5-(diphosphooxymethyl)pyrimidine + 2 H(+) = thiamine phosphate + CO2 + diphosphate</text>
        <dbReference type="Rhea" id="RHEA:47848"/>
        <dbReference type="ChEBI" id="CHEBI:15378"/>
        <dbReference type="ChEBI" id="CHEBI:16526"/>
        <dbReference type="ChEBI" id="CHEBI:33019"/>
        <dbReference type="ChEBI" id="CHEBI:37575"/>
        <dbReference type="ChEBI" id="CHEBI:57841"/>
        <dbReference type="ChEBI" id="CHEBI:62890"/>
        <dbReference type="EC" id="2.5.1.3"/>
    </reaction>
</comment>
<evidence type="ECO:0000256" key="2">
    <source>
        <dbReference type="ARBA" id="ARBA00004868"/>
    </source>
</evidence>
<evidence type="ECO:0000256" key="5">
    <source>
        <dbReference type="ARBA" id="ARBA00022723"/>
    </source>
</evidence>
<feature type="binding site" evidence="14">
    <location>
        <position position="394"/>
    </location>
    <ligand>
        <name>Mg(2+)</name>
        <dbReference type="ChEBI" id="CHEBI:18420"/>
    </ligand>
</feature>
<keyword evidence="4 14" id="KW-0808">Transferase</keyword>
<feature type="binding site" evidence="14">
    <location>
        <position position="375"/>
    </location>
    <ligand>
        <name>Mg(2+)</name>
        <dbReference type="ChEBI" id="CHEBI:18420"/>
    </ligand>
</feature>
<comment type="similarity">
    <text evidence="15">Belongs to the Thz kinase family.</text>
</comment>
<dbReference type="EC" id="2.7.1.50" evidence="15"/>
<evidence type="ECO:0000256" key="14">
    <source>
        <dbReference type="HAMAP-Rule" id="MF_00097"/>
    </source>
</evidence>
<dbReference type="Pfam" id="PF02581">
    <property type="entry name" value="TMP-TENI"/>
    <property type="match status" value="1"/>
</dbReference>
<name>A0A380NHR0_9FIRM</name>
<dbReference type="AlphaFoldDB" id="A0A380NHR0"/>
<feature type="binding site" evidence="15">
    <location>
        <position position="39"/>
    </location>
    <ligand>
        <name>substrate</name>
    </ligand>
</feature>
<dbReference type="EMBL" id="UHIO01000001">
    <property type="protein sequence ID" value="SUP41027.1"/>
    <property type="molecule type" value="Genomic_DNA"/>
</dbReference>
<comment type="function">
    <text evidence="15">Catalyzes the phosphorylation of the hydroxyl group of 4-methyl-5-beta-hydroxyethylthiazole (THZ).</text>
</comment>
<dbReference type="NCBIfam" id="TIGR00693">
    <property type="entry name" value="thiE"/>
    <property type="match status" value="1"/>
</dbReference>
<comment type="pathway">
    <text evidence="2 15">Cofactor biosynthesis; thiamine diphosphate biosynthesis; 4-methyl-5-(2-phosphoethyl)-thiazole from 5-(2-hydroxyethyl)-4-methylthiazole: step 1/1.</text>
</comment>
<dbReference type="PRINTS" id="PR01099">
    <property type="entry name" value="HYETHTZKNASE"/>
</dbReference>
<dbReference type="InterPro" id="IPR034291">
    <property type="entry name" value="TMP_synthase"/>
</dbReference>
<feature type="binding site" evidence="14">
    <location>
        <position position="470"/>
    </location>
    <ligand>
        <name>2-[(2R,5Z)-2-carboxy-4-methylthiazol-5(2H)-ylidene]ethyl phosphate</name>
        <dbReference type="ChEBI" id="CHEBI:62899"/>
    </ligand>
</feature>
<dbReference type="Proteomes" id="UP000255367">
    <property type="component" value="Unassembled WGS sequence"/>
</dbReference>
<dbReference type="Gene3D" id="3.20.20.70">
    <property type="entry name" value="Aldolase class I"/>
    <property type="match status" value="1"/>
</dbReference>
<dbReference type="GO" id="GO:0004417">
    <property type="term" value="F:hydroxyethylthiazole kinase activity"/>
    <property type="evidence" value="ECO:0007669"/>
    <property type="project" value="UniProtKB-UniRule"/>
</dbReference>
<dbReference type="GO" id="GO:0005524">
    <property type="term" value="F:ATP binding"/>
    <property type="evidence" value="ECO:0007669"/>
    <property type="project" value="UniProtKB-UniRule"/>
</dbReference>
<dbReference type="InterPro" id="IPR029056">
    <property type="entry name" value="Ribokinase-like"/>
</dbReference>
<feature type="domain" description="Thiamine phosphate synthase/TenI" evidence="16">
    <location>
        <begin position="304"/>
        <end position="493"/>
    </location>
</feature>
<comment type="catalytic activity">
    <reaction evidence="13 14">
        <text>2-[(2R,5Z)-2-carboxy-4-methylthiazol-5(2H)-ylidene]ethyl phosphate + 4-amino-2-methyl-5-(diphosphooxymethyl)pyrimidine + 2 H(+) = thiamine phosphate + CO2 + diphosphate</text>
        <dbReference type="Rhea" id="RHEA:47844"/>
        <dbReference type="ChEBI" id="CHEBI:15378"/>
        <dbReference type="ChEBI" id="CHEBI:16526"/>
        <dbReference type="ChEBI" id="CHEBI:33019"/>
        <dbReference type="ChEBI" id="CHEBI:37575"/>
        <dbReference type="ChEBI" id="CHEBI:57841"/>
        <dbReference type="ChEBI" id="CHEBI:62899"/>
        <dbReference type="EC" id="2.5.1.3"/>
    </reaction>
</comment>
<evidence type="ECO:0000313" key="18">
    <source>
        <dbReference type="Proteomes" id="UP000255367"/>
    </source>
</evidence>
<organism evidence="17 18">
    <name type="scientific">Veillonella criceti</name>
    <dbReference type="NCBI Taxonomy" id="103891"/>
    <lineage>
        <taxon>Bacteria</taxon>
        <taxon>Bacillati</taxon>
        <taxon>Bacillota</taxon>
        <taxon>Negativicutes</taxon>
        <taxon>Veillonellales</taxon>
        <taxon>Veillonellaceae</taxon>
        <taxon>Veillonella</taxon>
    </lineage>
</organism>
<evidence type="ECO:0000256" key="3">
    <source>
        <dbReference type="ARBA" id="ARBA00005165"/>
    </source>
</evidence>
<protein>
    <recommendedName>
        <fullName evidence="14 15">Multifunctional fusion protein</fullName>
    </recommendedName>
    <domain>
        <recommendedName>
            <fullName evidence="14">Thiamine-phosphate synthase</fullName>
            <shortName evidence="14">TP synthase</shortName>
            <shortName evidence="14">TPS</shortName>
            <ecNumber evidence="14">2.5.1.3</ecNumber>
        </recommendedName>
        <alternativeName>
            <fullName evidence="14">Thiamine-phosphate pyrophosphorylase</fullName>
            <shortName evidence="14">TMP pyrophosphorylase</shortName>
            <shortName evidence="14">TMP-PPase</shortName>
        </alternativeName>
    </domain>
    <domain>
        <recommendedName>
            <fullName evidence="15">Hydroxyethylthiazole kinase</fullName>
            <ecNumber evidence="15">2.7.1.50</ecNumber>
        </recommendedName>
        <alternativeName>
            <fullName evidence="15">4-methyl-5-beta-hydroxyethylthiazole kinase</fullName>
            <shortName evidence="15">TH kinase</shortName>
            <shortName evidence="15">Thz kinase</shortName>
        </alternativeName>
    </domain>
</protein>
<feature type="binding site" evidence="15">
    <location>
        <position position="115"/>
    </location>
    <ligand>
        <name>ATP</name>
        <dbReference type="ChEBI" id="CHEBI:30616"/>
    </ligand>
</feature>
<evidence type="ECO:0000256" key="6">
    <source>
        <dbReference type="ARBA" id="ARBA00022741"/>
    </source>
</evidence>
<comment type="similarity">
    <text evidence="14">Belongs to the thiamine-phosphate synthase family.</text>
</comment>
<evidence type="ECO:0000259" key="16">
    <source>
        <dbReference type="Pfam" id="PF02581"/>
    </source>
</evidence>
<comment type="function">
    <text evidence="14">Condenses 4-methyl-5-(beta-hydroxyethyl)thiazole monophosphate (THZ-P) and 2-methyl-4-amino-5-hydroxymethyl pyrimidine pyrophosphate (HMP-PP) to form thiamine monophosphate (TMP).</text>
</comment>
<dbReference type="InterPro" id="IPR036206">
    <property type="entry name" value="ThiamineP_synth_sf"/>
</dbReference>
<dbReference type="GO" id="GO:0009228">
    <property type="term" value="P:thiamine biosynthetic process"/>
    <property type="evidence" value="ECO:0007669"/>
    <property type="project" value="UniProtKB-KW"/>
</dbReference>
<dbReference type="CDD" id="cd00564">
    <property type="entry name" value="TMP_TenI"/>
    <property type="match status" value="1"/>
</dbReference>
<evidence type="ECO:0000256" key="7">
    <source>
        <dbReference type="ARBA" id="ARBA00022777"/>
    </source>
</evidence>
<dbReference type="EC" id="2.5.1.3" evidence="14"/>
<dbReference type="SUPFAM" id="SSF51391">
    <property type="entry name" value="Thiamin phosphate synthase"/>
    <property type="match status" value="1"/>
</dbReference>
<accession>A0A380NHR0</accession>
<dbReference type="Gene3D" id="3.40.1190.20">
    <property type="match status" value="1"/>
</dbReference>
<keyword evidence="10 14" id="KW-0784">Thiamine biosynthesis</keyword>
<keyword evidence="9 14" id="KW-0460">Magnesium</keyword>
<dbReference type="InterPro" id="IPR000417">
    <property type="entry name" value="Hyethyz_kinase"/>
</dbReference>
<gene>
    <name evidence="14 17" type="primary">thiE</name>
    <name evidence="15" type="synonym">thiM</name>
    <name evidence="17" type="ORF">NCTC12020_00462</name>
</gene>
<dbReference type="GO" id="GO:0005737">
    <property type="term" value="C:cytoplasm"/>
    <property type="evidence" value="ECO:0007669"/>
    <property type="project" value="TreeGrafter"/>
</dbReference>
<comment type="catalytic activity">
    <reaction evidence="11 14">
        <text>4-methyl-5-(2-phosphooxyethyl)-thiazole + 4-amino-2-methyl-5-(diphosphooxymethyl)pyrimidine + H(+) = thiamine phosphate + diphosphate</text>
        <dbReference type="Rhea" id="RHEA:22328"/>
        <dbReference type="ChEBI" id="CHEBI:15378"/>
        <dbReference type="ChEBI" id="CHEBI:33019"/>
        <dbReference type="ChEBI" id="CHEBI:37575"/>
        <dbReference type="ChEBI" id="CHEBI:57841"/>
        <dbReference type="ChEBI" id="CHEBI:58296"/>
        <dbReference type="EC" id="2.5.1.3"/>
    </reaction>
</comment>
<evidence type="ECO:0000256" key="12">
    <source>
        <dbReference type="ARBA" id="ARBA00047851"/>
    </source>
</evidence>
<keyword evidence="7 15" id="KW-0418">Kinase</keyword>
<dbReference type="RefSeq" id="WP_245935678.1">
    <property type="nucleotide sequence ID" value="NZ_UHIO01000001.1"/>
</dbReference>
<dbReference type="PANTHER" id="PTHR20857">
    <property type="entry name" value="THIAMINE-PHOSPHATE PYROPHOSPHORYLASE"/>
    <property type="match status" value="1"/>
</dbReference>
<evidence type="ECO:0000256" key="15">
    <source>
        <dbReference type="HAMAP-Rule" id="MF_00228"/>
    </source>
</evidence>
<dbReference type="GO" id="GO:0009229">
    <property type="term" value="P:thiamine diphosphate biosynthetic process"/>
    <property type="evidence" value="ECO:0007669"/>
    <property type="project" value="UniProtKB-UniRule"/>
</dbReference>
<reference evidence="17 18" key="1">
    <citation type="submission" date="2018-06" db="EMBL/GenBank/DDBJ databases">
        <authorList>
            <consortium name="Pathogen Informatics"/>
            <person name="Doyle S."/>
        </authorList>
    </citation>
    <scope>NUCLEOTIDE SEQUENCE [LARGE SCALE GENOMIC DNA]</scope>
    <source>
        <strain evidence="17 18">NCTC12020</strain>
    </source>
</reference>
<dbReference type="GO" id="GO:0004789">
    <property type="term" value="F:thiamine-phosphate diphosphorylase activity"/>
    <property type="evidence" value="ECO:0007669"/>
    <property type="project" value="UniProtKB-UniRule"/>
</dbReference>
<dbReference type="HAMAP" id="MF_00097">
    <property type="entry name" value="TMP_synthase"/>
    <property type="match status" value="1"/>
</dbReference>
<feature type="binding site" evidence="14">
    <location>
        <position position="441"/>
    </location>
    <ligand>
        <name>4-amino-2-methyl-5-(diphosphooxymethyl)pyrimidine</name>
        <dbReference type="ChEBI" id="CHEBI:57841"/>
    </ligand>
</feature>
<dbReference type="SUPFAM" id="SSF53613">
    <property type="entry name" value="Ribokinase-like"/>
    <property type="match status" value="1"/>
</dbReference>
<evidence type="ECO:0000256" key="13">
    <source>
        <dbReference type="ARBA" id="ARBA00047883"/>
    </source>
</evidence>
<feature type="binding site" evidence="14">
    <location>
        <position position="374"/>
    </location>
    <ligand>
        <name>4-amino-2-methyl-5-(diphosphooxymethyl)pyrimidine</name>
        <dbReference type="ChEBI" id="CHEBI:57841"/>
    </ligand>
</feature>
<feature type="binding site" evidence="15">
    <location>
        <position position="211"/>
    </location>
    <ligand>
        <name>substrate</name>
    </ligand>
</feature>
<keyword evidence="18" id="KW-1185">Reference proteome</keyword>
<evidence type="ECO:0000256" key="1">
    <source>
        <dbReference type="ARBA" id="ARBA00001771"/>
    </source>
</evidence>
<dbReference type="PANTHER" id="PTHR20857:SF15">
    <property type="entry name" value="THIAMINE-PHOSPHATE SYNTHASE"/>
    <property type="match status" value="1"/>
</dbReference>
<dbReference type="InterPro" id="IPR013785">
    <property type="entry name" value="Aldolase_TIM"/>
</dbReference>
<proteinExistence type="inferred from homology"/>
<comment type="pathway">
    <text evidence="3 14">Cofactor biosynthesis; thiamine diphosphate biosynthesis; thiamine phosphate from 4-amino-2-methyl-5-diphosphomethylpyrimidine and 4-methyl-5-(2-phosphoethyl)-thiazole: step 1/1.</text>
</comment>
<evidence type="ECO:0000256" key="4">
    <source>
        <dbReference type="ARBA" id="ARBA00022679"/>
    </source>
</evidence>
<evidence type="ECO:0000256" key="11">
    <source>
        <dbReference type="ARBA" id="ARBA00047334"/>
    </source>
</evidence>
<dbReference type="InterPro" id="IPR022998">
    <property type="entry name" value="ThiamineP_synth_TenI"/>
</dbReference>
<dbReference type="FunFam" id="3.20.20.70:FF:000096">
    <property type="entry name" value="Thiamine-phosphate synthase"/>
    <property type="match status" value="1"/>
</dbReference>
<feature type="binding site" evidence="15">
    <location>
        <position position="184"/>
    </location>
    <ligand>
        <name>ATP</name>
        <dbReference type="ChEBI" id="CHEBI:30616"/>
    </ligand>
</feature>
<comment type="catalytic activity">
    <reaction evidence="1 15">
        <text>5-(2-hydroxyethyl)-4-methylthiazole + ATP = 4-methyl-5-(2-phosphooxyethyl)-thiazole + ADP + H(+)</text>
        <dbReference type="Rhea" id="RHEA:24212"/>
        <dbReference type="ChEBI" id="CHEBI:15378"/>
        <dbReference type="ChEBI" id="CHEBI:17957"/>
        <dbReference type="ChEBI" id="CHEBI:30616"/>
        <dbReference type="ChEBI" id="CHEBI:58296"/>
        <dbReference type="ChEBI" id="CHEBI:456216"/>
        <dbReference type="EC" id="2.7.1.50"/>
    </reaction>
</comment>
<dbReference type="Pfam" id="PF02110">
    <property type="entry name" value="HK"/>
    <property type="match status" value="2"/>
</dbReference>
<evidence type="ECO:0000256" key="10">
    <source>
        <dbReference type="ARBA" id="ARBA00022977"/>
    </source>
</evidence>